<keyword evidence="2" id="KW-1185">Reference proteome</keyword>
<dbReference type="RefSeq" id="WP_175454569.1">
    <property type="nucleotide sequence ID" value="NZ_FNPB01000002.1"/>
</dbReference>
<dbReference type="EMBL" id="FNPB01000002">
    <property type="protein sequence ID" value="SDX79527.1"/>
    <property type="molecule type" value="Genomic_DNA"/>
</dbReference>
<reference evidence="2" key="1">
    <citation type="submission" date="2016-10" db="EMBL/GenBank/DDBJ databases">
        <authorList>
            <person name="Varghese N."/>
            <person name="Submissions S."/>
        </authorList>
    </citation>
    <scope>NUCLEOTIDE SEQUENCE [LARGE SCALE GENOMIC DNA]</scope>
    <source>
        <strain evidence="2">CGMCC 1.10118</strain>
    </source>
</reference>
<organism evidence="1 2">
    <name type="scientific">Halobellus clavatus</name>
    <dbReference type="NCBI Taxonomy" id="660517"/>
    <lineage>
        <taxon>Archaea</taxon>
        <taxon>Methanobacteriati</taxon>
        <taxon>Methanobacteriota</taxon>
        <taxon>Stenosarchaea group</taxon>
        <taxon>Halobacteria</taxon>
        <taxon>Halobacteriales</taxon>
        <taxon>Haloferacaceae</taxon>
        <taxon>Halobellus</taxon>
    </lineage>
</organism>
<evidence type="ECO:0000313" key="1">
    <source>
        <dbReference type="EMBL" id="SDX79527.1"/>
    </source>
</evidence>
<protein>
    <submittedName>
        <fullName evidence="1">Uncharacterized protein</fullName>
    </submittedName>
</protein>
<dbReference type="AlphaFoldDB" id="A0A1H3ELT3"/>
<evidence type="ECO:0000313" key="2">
    <source>
        <dbReference type="Proteomes" id="UP000199170"/>
    </source>
</evidence>
<dbReference type="STRING" id="660517.SAMN04487946_102366"/>
<dbReference type="Proteomes" id="UP000199170">
    <property type="component" value="Unassembled WGS sequence"/>
</dbReference>
<proteinExistence type="predicted"/>
<accession>A0A1H3ELT3</accession>
<dbReference type="OrthoDB" id="209765at2157"/>
<sequence length="51" mass="5991">MCMYCSVVFDDGWGQLLEYDELYQSTLERPTAESTYGFQAEWDDLRDELGI</sequence>
<gene>
    <name evidence="1" type="ORF">SAMN04487946_102366</name>
</gene>
<name>A0A1H3ELT3_9EURY</name>